<feature type="region of interest" description="Disordered" evidence="1">
    <location>
        <begin position="103"/>
        <end position="127"/>
    </location>
</feature>
<evidence type="ECO:0000313" key="3">
    <source>
        <dbReference type="Proteomes" id="UP001154282"/>
    </source>
</evidence>
<dbReference type="AlphaFoldDB" id="A0AAV0IUJ9"/>
<sequence>DGKENPPLPRPPRTRPGQIPKSIRLPDCLRPGLPPRIQCPLLLRHVVLPLQEAQLAPRRRPPGLHFRVLLLVPGRDPRPDPTRRRGEPLLPHRRRELLPLRLQFTEGSNRRRPRRLDGEDDPAQPARPTWHLVVAPVRHIIGRLSVRPEQIPVHVRGARRLPPGPLPLLL</sequence>
<feature type="compositionally biased region" description="Pro residues" evidence="1">
    <location>
        <begin position="1"/>
        <end position="11"/>
    </location>
</feature>
<evidence type="ECO:0000313" key="2">
    <source>
        <dbReference type="EMBL" id="CAI0401282.1"/>
    </source>
</evidence>
<protein>
    <submittedName>
        <fullName evidence="2">Uncharacterized protein</fullName>
    </submittedName>
</protein>
<reference evidence="2" key="1">
    <citation type="submission" date="2022-08" db="EMBL/GenBank/DDBJ databases">
        <authorList>
            <person name="Gutierrez-Valencia J."/>
        </authorList>
    </citation>
    <scope>NUCLEOTIDE SEQUENCE</scope>
</reference>
<name>A0AAV0IUJ9_9ROSI</name>
<keyword evidence="3" id="KW-1185">Reference proteome</keyword>
<proteinExistence type="predicted"/>
<gene>
    <name evidence="2" type="ORF">LITE_LOCUS11130</name>
</gene>
<feature type="non-terminal residue" evidence="2">
    <location>
        <position position="1"/>
    </location>
</feature>
<dbReference type="Proteomes" id="UP001154282">
    <property type="component" value="Unassembled WGS sequence"/>
</dbReference>
<accession>A0AAV0IUJ9</accession>
<evidence type="ECO:0000256" key="1">
    <source>
        <dbReference type="SAM" id="MobiDB-lite"/>
    </source>
</evidence>
<dbReference type="EMBL" id="CAMGYJ010000004">
    <property type="protein sequence ID" value="CAI0401282.1"/>
    <property type="molecule type" value="Genomic_DNA"/>
</dbReference>
<organism evidence="2 3">
    <name type="scientific">Linum tenue</name>
    <dbReference type="NCBI Taxonomy" id="586396"/>
    <lineage>
        <taxon>Eukaryota</taxon>
        <taxon>Viridiplantae</taxon>
        <taxon>Streptophyta</taxon>
        <taxon>Embryophyta</taxon>
        <taxon>Tracheophyta</taxon>
        <taxon>Spermatophyta</taxon>
        <taxon>Magnoliopsida</taxon>
        <taxon>eudicotyledons</taxon>
        <taxon>Gunneridae</taxon>
        <taxon>Pentapetalae</taxon>
        <taxon>rosids</taxon>
        <taxon>fabids</taxon>
        <taxon>Malpighiales</taxon>
        <taxon>Linaceae</taxon>
        <taxon>Linum</taxon>
    </lineage>
</organism>
<feature type="region of interest" description="Disordered" evidence="1">
    <location>
        <begin position="1"/>
        <end position="27"/>
    </location>
</feature>
<comment type="caution">
    <text evidence="2">The sequence shown here is derived from an EMBL/GenBank/DDBJ whole genome shotgun (WGS) entry which is preliminary data.</text>
</comment>